<protein>
    <submittedName>
        <fullName evidence="1">Oxidoreductase NAD-binding domain-containing protein 1</fullName>
    </submittedName>
</protein>
<sequence>MPCFRGIDLSIVAASDHSVFPEFPHPDGSSVRLGGLQSSRYSGAVFLSPRRLKKTGGSLSDDAQRHADPKFSVYIPSAPDTNFYFRYIIGQAPMGHRYLFFRVAINGRHVVSWGVDLAESLVGAAHQALFEPSAYYQYTDNGVVMTQYGIESRCFRFVTYGSGIASIPDDGGLIEVQVFRAKSRARRAPQPDSYRGGDKYGVA</sequence>
<dbReference type="EMBL" id="CAWUHC010000111">
    <property type="protein sequence ID" value="CAK7233090.1"/>
    <property type="molecule type" value="Genomic_DNA"/>
</dbReference>
<evidence type="ECO:0000313" key="2">
    <source>
        <dbReference type="Proteomes" id="UP001642406"/>
    </source>
</evidence>
<evidence type="ECO:0000313" key="1">
    <source>
        <dbReference type="EMBL" id="CAK7233090.1"/>
    </source>
</evidence>
<keyword evidence="2" id="KW-1185">Reference proteome</keyword>
<organism evidence="1 2">
    <name type="scientific">Sporothrix bragantina</name>
    <dbReference type="NCBI Taxonomy" id="671064"/>
    <lineage>
        <taxon>Eukaryota</taxon>
        <taxon>Fungi</taxon>
        <taxon>Dikarya</taxon>
        <taxon>Ascomycota</taxon>
        <taxon>Pezizomycotina</taxon>
        <taxon>Sordariomycetes</taxon>
        <taxon>Sordariomycetidae</taxon>
        <taxon>Ophiostomatales</taxon>
        <taxon>Ophiostomataceae</taxon>
        <taxon>Sporothrix</taxon>
    </lineage>
</organism>
<dbReference type="Proteomes" id="UP001642406">
    <property type="component" value="Unassembled WGS sequence"/>
</dbReference>
<proteinExistence type="predicted"/>
<gene>
    <name evidence="1" type="primary">OXNAD1</name>
    <name evidence="1" type="ORF">SBRCBS47491_008489</name>
</gene>
<accession>A0ABP0CPY6</accession>
<comment type="caution">
    <text evidence="1">The sequence shown here is derived from an EMBL/GenBank/DDBJ whole genome shotgun (WGS) entry which is preliminary data.</text>
</comment>
<name>A0ABP0CPY6_9PEZI</name>
<reference evidence="1 2" key="1">
    <citation type="submission" date="2024-01" db="EMBL/GenBank/DDBJ databases">
        <authorList>
            <person name="Allen C."/>
            <person name="Tagirdzhanova G."/>
        </authorList>
    </citation>
    <scope>NUCLEOTIDE SEQUENCE [LARGE SCALE GENOMIC DNA]</scope>
</reference>